<dbReference type="InterPro" id="IPR050090">
    <property type="entry name" value="Tyrosine_recombinase_XerCD"/>
</dbReference>
<dbReference type="PANTHER" id="PTHR30349:SF86">
    <property type="entry name" value="INTEGRASE_RECOMBINASE AQ_AA09-RELATED"/>
    <property type="match status" value="1"/>
</dbReference>
<evidence type="ECO:0000313" key="3">
    <source>
        <dbReference type="EMBL" id="MDQ7938231.1"/>
    </source>
</evidence>
<dbReference type="EMBL" id="JAVCWF010000001">
    <property type="protein sequence ID" value="MDQ7938231.1"/>
    <property type="molecule type" value="Genomic_DNA"/>
</dbReference>
<evidence type="ECO:0000259" key="2">
    <source>
        <dbReference type="PROSITE" id="PS51898"/>
    </source>
</evidence>
<comment type="caution">
    <text evidence="3">The sequence shown here is derived from an EMBL/GenBank/DDBJ whole genome shotgun (WGS) entry which is preliminary data.</text>
</comment>
<evidence type="ECO:0000313" key="4">
    <source>
        <dbReference type="Proteomes" id="UP001227831"/>
    </source>
</evidence>
<dbReference type="Gene3D" id="1.10.443.10">
    <property type="entry name" value="Intergrase catalytic core"/>
    <property type="match status" value="1"/>
</dbReference>
<keyword evidence="4" id="KW-1185">Reference proteome</keyword>
<evidence type="ECO:0000256" key="1">
    <source>
        <dbReference type="ARBA" id="ARBA00023172"/>
    </source>
</evidence>
<dbReference type="InterPro" id="IPR011010">
    <property type="entry name" value="DNA_brk_join_enz"/>
</dbReference>
<dbReference type="Proteomes" id="UP001227831">
    <property type="component" value="Unassembled WGS sequence"/>
</dbReference>
<sequence length="698" mass="80366">MNNLTKIRLYNCTATDTGLFKYHLTINTTSLALITKIADFEVLKELILDCMETLDGQKMQNVVINHEVDLETLLILSYNGLLTHSFVAGLIELKNENAINAEFIRVFRIMGFKSVIKAPNMEGAITMIEQSYKVLIPSSSNGQRLYYRKELQSDICQYAKPEFSAVLVRLFQEAIATQPMTLGRFTKLLLGFETTCGGQYLCADLREIYEHVHQQCLDQAVKKRFIYSQSGECLKIYTKNGLRLKVQTINFNDAPKIYQADLKKYIQQAIDNRDTPLKIYRRFKNASNTLAYLHEKEFLKLRSVDIRVLIQDLKRLKNKDNQPLYKRKTIQGMFSEMRLFFDYVAEIHYHKALPNPFRMIKFLNAKSETTSHEAIPEEVVNRLLIALQTFDLQAFVIFLTLIATGVRASEAIRLNTDDFWYNSKLKKYVLRFQLRKTAKQRAKNNEDSNHDIPISDVLAGFINQEIQTKELLRVKANTKSIFIRQSRARIIAQSTGDFQAQVNKCIVVNNITYHNKLWYFTTHQCRKTLATELLSNGTSLEQVSHILGHSEVKTTRQYYHDIRDRRLAQLDQEVFKMFQPDSRAEHITGGYLASRELNFMKESLLVGANPQKINRLSKDGQGFCARPEELGPCAVESCVNCPLLLTGSQKLDTWKKLAQQQTVLVNDLDPAAQGYDQQVTLLHSYHKITEKIEAYVKG</sequence>
<keyword evidence="1" id="KW-0233">DNA recombination</keyword>
<reference evidence="3 4" key="1">
    <citation type="journal article" date="2023" name="Int. J. Syst. Evol. Microbiol.">
        <title>Lactiplantibacillus brownii sp. nov., a novel psychrotolerant species isolated from sauerkraut.</title>
        <authorList>
            <person name="Heng Y.C."/>
            <person name="Silvaraju S."/>
            <person name="Lee J.K.Y."/>
            <person name="Kittelmann S."/>
        </authorList>
    </citation>
    <scope>NUCLEOTIDE SEQUENCE [LARGE SCALE GENOMIC DNA]</scope>
    <source>
        <strain evidence="3 4">WILCCON 0030</strain>
    </source>
</reference>
<protein>
    <submittedName>
        <fullName evidence="3">Site-specific integrase</fullName>
    </submittedName>
</protein>
<feature type="domain" description="Tyr recombinase" evidence="2">
    <location>
        <begin position="370"/>
        <end position="572"/>
    </location>
</feature>
<name>A0ABU1ABE5_9LACO</name>
<gene>
    <name evidence="3" type="ORF">RA086_11485</name>
</gene>
<organism evidence="3 4">
    <name type="scientific">Lactiplantibacillus brownii</name>
    <dbReference type="NCBI Taxonomy" id="3069269"/>
    <lineage>
        <taxon>Bacteria</taxon>
        <taxon>Bacillati</taxon>
        <taxon>Bacillota</taxon>
        <taxon>Bacilli</taxon>
        <taxon>Lactobacillales</taxon>
        <taxon>Lactobacillaceae</taxon>
        <taxon>Lactiplantibacillus</taxon>
    </lineage>
</organism>
<dbReference type="SUPFAM" id="SSF56349">
    <property type="entry name" value="DNA breaking-rejoining enzymes"/>
    <property type="match status" value="1"/>
</dbReference>
<dbReference type="RefSeq" id="WP_308703922.1">
    <property type="nucleotide sequence ID" value="NZ_AP027463.1"/>
</dbReference>
<dbReference type="PANTHER" id="PTHR30349">
    <property type="entry name" value="PHAGE INTEGRASE-RELATED"/>
    <property type="match status" value="1"/>
</dbReference>
<accession>A0ABU1ABE5</accession>
<dbReference type="PROSITE" id="PS51898">
    <property type="entry name" value="TYR_RECOMBINASE"/>
    <property type="match status" value="1"/>
</dbReference>
<dbReference type="CDD" id="cd00397">
    <property type="entry name" value="DNA_BRE_C"/>
    <property type="match status" value="1"/>
</dbReference>
<dbReference type="Pfam" id="PF00589">
    <property type="entry name" value="Phage_integrase"/>
    <property type="match status" value="1"/>
</dbReference>
<dbReference type="InterPro" id="IPR002104">
    <property type="entry name" value="Integrase_catalytic"/>
</dbReference>
<proteinExistence type="predicted"/>
<dbReference type="InterPro" id="IPR013762">
    <property type="entry name" value="Integrase-like_cat_sf"/>
</dbReference>